<keyword evidence="3" id="KW-1185">Reference proteome</keyword>
<dbReference type="RefSeq" id="WP_189379091.1">
    <property type="nucleotide sequence ID" value="NZ_BNAH01000013.1"/>
</dbReference>
<comment type="caution">
    <text evidence="2">The sequence shown here is derived from an EMBL/GenBank/DDBJ whole genome shotgun (WGS) entry which is preliminary data.</text>
</comment>
<proteinExistence type="predicted"/>
<dbReference type="Pfam" id="PF01869">
    <property type="entry name" value="BcrAD_BadFG"/>
    <property type="match status" value="1"/>
</dbReference>
<keyword evidence="2" id="KW-0808">Transferase</keyword>
<dbReference type="PANTHER" id="PTHR43190">
    <property type="entry name" value="N-ACETYL-D-GLUCOSAMINE KINASE"/>
    <property type="match status" value="1"/>
</dbReference>
<sequence length="303" mass="32172">MMNSTIKPANYVLGIDGGGTKTIARLQHIKTHQQWQASGGASSLTNDYDLALNTCKVLIEELLTLSGVNKADISIVLGLAGAGNADKAKQFTKSLSEGFYCFELCTDAKTSLFGANSGEPVAVVSLGTGSVGATLAFDGHSTLKGGWGFTVGDDGSGAKLGVLIIKTLLAEIEENNCVISELGKAVCREIPGGKDKIIDWSTIAKPVDFARLAPLVFEFADTCPVAKNILSQHVKNVEKLIYDTRESQQLPVVLLGGLSMPTKPYLDPLIQQMLIPPKGDALDGACFLAKQLLNSEIKKEFTL</sequence>
<protein>
    <submittedName>
        <fullName evidence="2">N-acetylglucosamine kinase</fullName>
    </submittedName>
</protein>
<dbReference type="InterPro" id="IPR052519">
    <property type="entry name" value="Euk-type_GlcNAc_Kinase"/>
</dbReference>
<evidence type="ECO:0000259" key="1">
    <source>
        <dbReference type="Pfam" id="PF01869"/>
    </source>
</evidence>
<reference evidence="3" key="1">
    <citation type="journal article" date="2019" name="Int. J. Syst. Evol. Microbiol.">
        <title>The Global Catalogue of Microorganisms (GCM) 10K type strain sequencing project: providing services to taxonomists for standard genome sequencing and annotation.</title>
        <authorList>
            <consortium name="The Broad Institute Genomics Platform"/>
            <consortium name="The Broad Institute Genome Sequencing Center for Infectious Disease"/>
            <person name="Wu L."/>
            <person name="Ma J."/>
        </authorList>
    </citation>
    <scope>NUCLEOTIDE SEQUENCE [LARGE SCALE GENOMIC DNA]</scope>
    <source>
        <strain evidence="3">CGMCC 1.15922</strain>
    </source>
</reference>
<dbReference type="InterPro" id="IPR043129">
    <property type="entry name" value="ATPase_NBD"/>
</dbReference>
<dbReference type="EMBL" id="BNAH01000013">
    <property type="protein sequence ID" value="GHE98643.1"/>
    <property type="molecule type" value="Genomic_DNA"/>
</dbReference>
<gene>
    <name evidence="2" type="ORF">GCM10011501_30250</name>
</gene>
<dbReference type="CDD" id="cd24082">
    <property type="entry name" value="ASKHA_NBD_GspK-like"/>
    <property type="match status" value="1"/>
</dbReference>
<evidence type="ECO:0000313" key="2">
    <source>
        <dbReference type="EMBL" id="GHE98643.1"/>
    </source>
</evidence>
<dbReference type="SUPFAM" id="SSF53067">
    <property type="entry name" value="Actin-like ATPase domain"/>
    <property type="match status" value="2"/>
</dbReference>
<dbReference type="Gene3D" id="3.30.420.40">
    <property type="match status" value="2"/>
</dbReference>
<feature type="domain" description="ATPase BadF/BadG/BcrA/BcrD type" evidence="1">
    <location>
        <begin position="13"/>
        <end position="259"/>
    </location>
</feature>
<organism evidence="2 3">
    <name type="scientific">Thalassotalea profundi</name>
    <dbReference type="NCBI Taxonomy" id="2036687"/>
    <lineage>
        <taxon>Bacteria</taxon>
        <taxon>Pseudomonadati</taxon>
        <taxon>Pseudomonadota</taxon>
        <taxon>Gammaproteobacteria</taxon>
        <taxon>Alteromonadales</taxon>
        <taxon>Colwelliaceae</taxon>
        <taxon>Thalassotalea</taxon>
    </lineage>
</organism>
<keyword evidence="2" id="KW-0418">Kinase</keyword>
<dbReference type="Proteomes" id="UP000626370">
    <property type="component" value="Unassembled WGS sequence"/>
</dbReference>
<evidence type="ECO:0000313" key="3">
    <source>
        <dbReference type="Proteomes" id="UP000626370"/>
    </source>
</evidence>
<accession>A0ABQ3IYP1</accession>
<dbReference type="InterPro" id="IPR002731">
    <property type="entry name" value="ATPase_BadF"/>
</dbReference>
<name>A0ABQ3IYP1_9GAMM</name>
<dbReference type="PANTHER" id="PTHR43190:SF3">
    <property type="entry name" value="N-ACETYL-D-GLUCOSAMINE KINASE"/>
    <property type="match status" value="1"/>
</dbReference>
<dbReference type="GO" id="GO:0016301">
    <property type="term" value="F:kinase activity"/>
    <property type="evidence" value="ECO:0007669"/>
    <property type="project" value="UniProtKB-KW"/>
</dbReference>